<dbReference type="Gene3D" id="3.30.450.330">
    <property type="match status" value="1"/>
</dbReference>
<dbReference type="InterPro" id="IPR012338">
    <property type="entry name" value="Beta-lactam/transpept-like"/>
</dbReference>
<dbReference type="SUPFAM" id="SSF56601">
    <property type="entry name" value="beta-lactamase/transpeptidase-like"/>
    <property type="match status" value="1"/>
</dbReference>
<dbReference type="InterPro" id="IPR037532">
    <property type="entry name" value="FtsI_transpept"/>
</dbReference>
<keyword evidence="4 16" id="KW-0132">Cell division</keyword>
<dbReference type="GO" id="GO:0043093">
    <property type="term" value="P:FtsZ-dependent cytokinesis"/>
    <property type="evidence" value="ECO:0007669"/>
    <property type="project" value="UniProtKB-UniRule"/>
</dbReference>
<evidence type="ECO:0000256" key="11">
    <source>
        <dbReference type="ARBA" id="ARBA00022989"/>
    </source>
</evidence>
<evidence type="ECO:0000256" key="6">
    <source>
        <dbReference type="ARBA" id="ARBA00022670"/>
    </source>
</evidence>
<evidence type="ECO:0000256" key="12">
    <source>
        <dbReference type="ARBA" id="ARBA00023136"/>
    </source>
</evidence>
<dbReference type="GO" id="GO:0008955">
    <property type="term" value="F:peptidoglycan glycosyltransferase activity"/>
    <property type="evidence" value="ECO:0007669"/>
    <property type="project" value="InterPro"/>
</dbReference>
<feature type="domain" description="Penicillin-binding protein dimerisation" evidence="18">
    <location>
        <begin position="64"/>
        <end position="214"/>
    </location>
</feature>
<evidence type="ECO:0000259" key="17">
    <source>
        <dbReference type="Pfam" id="PF00905"/>
    </source>
</evidence>
<dbReference type="UniPathway" id="UPA00219"/>
<keyword evidence="20" id="KW-1185">Reference proteome</keyword>
<dbReference type="Proteomes" id="UP000294692">
    <property type="component" value="Unassembled WGS sequence"/>
</dbReference>
<dbReference type="PANTHER" id="PTHR30627:SF1">
    <property type="entry name" value="PEPTIDOGLYCAN D,D-TRANSPEPTIDASE FTSI"/>
    <property type="match status" value="1"/>
</dbReference>
<evidence type="ECO:0000259" key="18">
    <source>
        <dbReference type="Pfam" id="PF03717"/>
    </source>
</evidence>
<dbReference type="Gene3D" id="3.90.1310.10">
    <property type="entry name" value="Penicillin-binding protein 2a (Domain 2)"/>
    <property type="match status" value="1"/>
</dbReference>
<sequence>MKRVGFFDSPVLSVQVPQWRARLVAVCLMLGFIALIAKALHVQGLSTEFLQQQGERRYERTLVLPAMRGKIYDRTGSVVLASSVPVRAIWAIPEDAKGATKEQLSELAGLLGMRVPDIEHRLADDSKTFVYIKRQVAVDVADKVRSLKVPGFHQQAEVQRFYPQGEIAAHVVGFTNIEDQGIEGMELAFDNALEGTPGSRRVIRDRLGRVIEDVQAVVPPMNGKDLHLSIDMGLQFDMYTALQKAMAEHRANGAAGVMLDVQTGEVLALVNLPTYNPNDREARKGNALRNRAITDTFEPGSIVKPFVAALALDNKHITVNTMFDTGNGHYRYQGSTISDVSRNGVINVADILRRSSNIGMTMISERMTSQEMWNKFTQLGFGRAPQVSFPGMASGRLRPWERWRPIERATMAYGYGLSVSLLQIAQAYTAFARDGDMVSLTLVKRQGKPASMPVYSTEVARSVRVMLEAAAGPDGAKLAQVQGYRIAGKSGTARKIVDGKYSKSQYRSSFAGFAPVSQPRIVVAITIDEPKGGAYYGGRVAAPVFADVVAAGLRRLGVKPDAPIDSLVASIPAREVVQ</sequence>
<dbReference type="PANTHER" id="PTHR30627">
    <property type="entry name" value="PEPTIDOGLYCAN D,D-TRANSPEPTIDASE"/>
    <property type="match status" value="1"/>
</dbReference>
<protein>
    <recommendedName>
        <fullName evidence="16">Peptidoglycan D,D-transpeptidase FtsI</fullName>
        <ecNumber evidence="16">3.4.16.4</ecNumber>
    </recommendedName>
    <alternativeName>
        <fullName evidence="16">Penicillin-binding protein 3</fullName>
        <shortName evidence="16">PBP-3</shortName>
    </alternativeName>
</protein>
<evidence type="ECO:0000256" key="10">
    <source>
        <dbReference type="ARBA" id="ARBA00022984"/>
    </source>
</evidence>
<evidence type="ECO:0000256" key="5">
    <source>
        <dbReference type="ARBA" id="ARBA00022645"/>
    </source>
</evidence>
<dbReference type="InterPro" id="IPR005311">
    <property type="entry name" value="PBP_dimer"/>
</dbReference>
<dbReference type="GO" id="GO:0005886">
    <property type="term" value="C:plasma membrane"/>
    <property type="evidence" value="ECO:0007669"/>
    <property type="project" value="UniProtKB-SubCell"/>
</dbReference>
<dbReference type="GO" id="GO:0009002">
    <property type="term" value="F:serine-type D-Ala-D-Ala carboxypeptidase activity"/>
    <property type="evidence" value="ECO:0007669"/>
    <property type="project" value="UniProtKB-UniRule"/>
</dbReference>
<keyword evidence="6 16" id="KW-0645">Protease</keyword>
<feature type="domain" description="Penicillin-binding protein transpeptidase" evidence="17">
    <location>
        <begin position="256"/>
        <end position="549"/>
    </location>
</feature>
<keyword evidence="7 16" id="KW-0812">Transmembrane</keyword>
<dbReference type="InterPro" id="IPR001460">
    <property type="entry name" value="PCN-bd_Tpept"/>
</dbReference>
<feature type="transmembrane region" description="Helical" evidence="16">
    <location>
        <begin position="21"/>
        <end position="40"/>
    </location>
</feature>
<evidence type="ECO:0000256" key="13">
    <source>
        <dbReference type="ARBA" id="ARBA00023210"/>
    </source>
</evidence>
<keyword evidence="13 16" id="KW-0717">Septation</keyword>
<keyword evidence="8 16" id="KW-0378">Hydrolase</keyword>
<name>A0A4R3V138_9BURK</name>
<comment type="catalytic activity">
    <reaction evidence="16">
        <text>Preferential cleavage: (Ac)2-L-Lys-D-Ala-|-D-Ala. Also transpeptidation of peptidyl-alanyl moieties that are N-acyl substituents of D-alanine.</text>
        <dbReference type="EC" id="3.4.16.4"/>
    </reaction>
</comment>
<comment type="pathway">
    <text evidence="16">Cell wall biogenesis; peptidoglycan biosynthesis.</text>
</comment>
<evidence type="ECO:0000313" key="19">
    <source>
        <dbReference type="EMBL" id="TCU97141.1"/>
    </source>
</evidence>
<dbReference type="Pfam" id="PF03717">
    <property type="entry name" value="PBP_dimer"/>
    <property type="match status" value="1"/>
</dbReference>
<organism evidence="19 20">
    <name type="scientific">Paracandidimonas soli</name>
    <dbReference type="NCBI Taxonomy" id="1917182"/>
    <lineage>
        <taxon>Bacteria</taxon>
        <taxon>Pseudomonadati</taxon>
        <taxon>Pseudomonadota</taxon>
        <taxon>Betaproteobacteria</taxon>
        <taxon>Burkholderiales</taxon>
        <taxon>Alcaligenaceae</taxon>
        <taxon>Paracandidimonas</taxon>
    </lineage>
</organism>
<evidence type="ECO:0000256" key="14">
    <source>
        <dbReference type="ARBA" id="ARBA00023306"/>
    </source>
</evidence>
<dbReference type="EMBL" id="SMBX01000006">
    <property type="protein sequence ID" value="TCU97141.1"/>
    <property type="molecule type" value="Genomic_DNA"/>
</dbReference>
<dbReference type="GO" id="GO:0009252">
    <property type="term" value="P:peptidoglycan biosynthetic process"/>
    <property type="evidence" value="ECO:0007669"/>
    <property type="project" value="UniProtKB-UniRule"/>
</dbReference>
<keyword evidence="15 16" id="KW-0961">Cell wall biogenesis/degradation</keyword>
<dbReference type="GO" id="GO:0071555">
    <property type="term" value="P:cell wall organization"/>
    <property type="evidence" value="ECO:0007669"/>
    <property type="project" value="UniProtKB-KW"/>
</dbReference>
<evidence type="ECO:0000256" key="7">
    <source>
        <dbReference type="ARBA" id="ARBA00022692"/>
    </source>
</evidence>
<dbReference type="GO" id="GO:0006508">
    <property type="term" value="P:proteolysis"/>
    <property type="evidence" value="ECO:0007669"/>
    <property type="project" value="UniProtKB-KW"/>
</dbReference>
<evidence type="ECO:0000313" key="20">
    <source>
        <dbReference type="Proteomes" id="UP000294692"/>
    </source>
</evidence>
<keyword evidence="2 16" id="KW-1003">Cell membrane</keyword>
<dbReference type="InterPro" id="IPR036138">
    <property type="entry name" value="PBP_dimer_sf"/>
</dbReference>
<dbReference type="GO" id="GO:0008658">
    <property type="term" value="F:penicillin binding"/>
    <property type="evidence" value="ECO:0007669"/>
    <property type="project" value="InterPro"/>
</dbReference>
<dbReference type="SUPFAM" id="SSF56519">
    <property type="entry name" value="Penicillin binding protein dimerisation domain"/>
    <property type="match status" value="1"/>
</dbReference>
<evidence type="ECO:0000256" key="16">
    <source>
        <dbReference type="HAMAP-Rule" id="MF_02080"/>
    </source>
</evidence>
<dbReference type="EC" id="3.4.16.4" evidence="16"/>
<reference evidence="19 20" key="1">
    <citation type="submission" date="2019-03" db="EMBL/GenBank/DDBJ databases">
        <title>Genomic Encyclopedia of Type Strains, Phase IV (KMG-IV): sequencing the most valuable type-strain genomes for metagenomic binning, comparative biology and taxonomic classification.</title>
        <authorList>
            <person name="Goeker M."/>
        </authorList>
    </citation>
    <scope>NUCLEOTIDE SEQUENCE [LARGE SCALE GENOMIC DNA]</scope>
    <source>
        <strain evidence="19 20">DSM 100048</strain>
    </source>
</reference>
<proteinExistence type="inferred from homology"/>
<dbReference type="GO" id="GO:0000917">
    <property type="term" value="P:division septum assembly"/>
    <property type="evidence" value="ECO:0007669"/>
    <property type="project" value="UniProtKB-KW"/>
</dbReference>
<comment type="caution">
    <text evidence="19">The sequence shown here is derived from an EMBL/GenBank/DDBJ whole genome shotgun (WGS) entry which is preliminary data.</text>
</comment>
<gene>
    <name evidence="16" type="primary">ftsI</name>
    <name evidence="19" type="ORF">EV686_10620</name>
</gene>
<keyword evidence="3 16" id="KW-0997">Cell inner membrane</keyword>
<dbReference type="Gene3D" id="3.40.710.10">
    <property type="entry name" value="DD-peptidase/beta-lactamase superfamily"/>
    <property type="match status" value="1"/>
</dbReference>
<comment type="function">
    <text evidence="16">Catalyzes cross-linking of the peptidoglycan cell wall at the division septum.</text>
</comment>
<keyword evidence="12 16" id="KW-0472">Membrane</keyword>
<evidence type="ECO:0000256" key="8">
    <source>
        <dbReference type="ARBA" id="ARBA00022801"/>
    </source>
</evidence>
<dbReference type="RefSeq" id="WP_132477247.1">
    <property type="nucleotide sequence ID" value="NZ_JBHRVM010000001.1"/>
</dbReference>
<evidence type="ECO:0000256" key="3">
    <source>
        <dbReference type="ARBA" id="ARBA00022519"/>
    </source>
</evidence>
<comment type="similarity">
    <text evidence="16">Belongs to the transpeptidase family. FtsI subfamily.</text>
</comment>
<keyword evidence="9 16" id="KW-0133">Cell shape</keyword>
<dbReference type="InterPro" id="IPR050515">
    <property type="entry name" value="Beta-lactam/transpept"/>
</dbReference>
<accession>A0A4R3V138</accession>
<evidence type="ECO:0000256" key="9">
    <source>
        <dbReference type="ARBA" id="ARBA00022960"/>
    </source>
</evidence>
<keyword evidence="11 16" id="KW-1133">Transmembrane helix</keyword>
<dbReference type="Pfam" id="PF00905">
    <property type="entry name" value="Transpeptidase"/>
    <property type="match status" value="1"/>
</dbReference>
<comment type="subcellular location">
    <subcellularLocation>
        <location evidence="16">Cell inner membrane</location>
        <topology evidence="16">Single-pass membrane protein</topology>
    </subcellularLocation>
    <subcellularLocation>
        <location evidence="1">Membrane</location>
    </subcellularLocation>
</comment>
<dbReference type="HAMAP" id="MF_02080">
    <property type="entry name" value="FtsI_transpept"/>
    <property type="match status" value="1"/>
</dbReference>
<evidence type="ECO:0000256" key="15">
    <source>
        <dbReference type="ARBA" id="ARBA00023316"/>
    </source>
</evidence>
<evidence type="ECO:0000256" key="4">
    <source>
        <dbReference type="ARBA" id="ARBA00022618"/>
    </source>
</evidence>
<feature type="active site" description="Acyl-ester intermediate" evidence="16">
    <location>
        <position position="301"/>
    </location>
</feature>
<keyword evidence="10 16" id="KW-0573">Peptidoglycan synthesis</keyword>
<dbReference type="GO" id="GO:0008360">
    <property type="term" value="P:regulation of cell shape"/>
    <property type="evidence" value="ECO:0007669"/>
    <property type="project" value="UniProtKB-KW"/>
</dbReference>
<evidence type="ECO:0000256" key="1">
    <source>
        <dbReference type="ARBA" id="ARBA00004370"/>
    </source>
</evidence>
<keyword evidence="5 16" id="KW-0121">Carboxypeptidase</keyword>
<dbReference type="OrthoDB" id="9789078at2"/>
<keyword evidence="14 16" id="KW-0131">Cell cycle</keyword>
<dbReference type="AlphaFoldDB" id="A0A4R3V138"/>
<evidence type="ECO:0000256" key="2">
    <source>
        <dbReference type="ARBA" id="ARBA00022475"/>
    </source>
</evidence>